<feature type="domain" description="Spore protein YkvP/CgeB glycosyl transferase-like" evidence="2">
    <location>
        <begin position="1005"/>
        <end position="1136"/>
    </location>
</feature>
<dbReference type="GO" id="GO:0016740">
    <property type="term" value="F:transferase activity"/>
    <property type="evidence" value="ECO:0007669"/>
    <property type="project" value="UniProtKB-KW"/>
</dbReference>
<reference evidence="3 4" key="1">
    <citation type="submission" date="2019-11" db="EMBL/GenBank/DDBJ databases">
        <authorList>
            <person name="Li J."/>
        </authorList>
    </citation>
    <scope>NUCLEOTIDE SEQUENCE [LARGE SCALE GENOMIC DNA]</scope>
    <source>
        <strain evidence="3 4">MF47</strain>
    </source>
</reference>
<dbReference type="AlphaFoldDB" id="A0A5Q2MKX3"/>
<name>A0A5Q2MKX3_9ACTN</name>
<dbReference type="InterPro" id="IPR029044">
    <property type="entry name" value="Nucleotide-diphossugar_trans"/>
</dbReference>
<dbReference type="InterPro" id="IPR001173">
    <property type="entry name" value="Glyco_trans_2-like"/>
</dbReference>
<evidence type="ECO:0000313" key="3">
    <source>
        <dbReference type="EMBL" id="QGG42441.1"/>
    </source>
</evidence>
<organism evidence="3 4">
    <name type="scientific">Aeromicrobium yanjiei</name>
    <dbReference type="NCBI Taxonomy" id="2662028"/>
    <lineage>
        <taxon>Bacteria</taxon>
        <taxon>Bacillati</taxon>
        <taxon>Actinomycetota</taxon>
        <taxon>Actinomycetes</taxon>
        <taxon>Propionibacteriales</taxon>
        <taxon>Nocardioidaceae</taxon>
        <taxon>Aeromicrobium</taxon>
    </lineage>
</organism>
<dbReference type="EMBL" id="CP045737">
    <property type="protein sequence ID" value="QGG42441.1"/>
    <property type="molecule type" value="Genomic_DNA"/>
</dbReference>
<dbReference type="InterPro" id="IPR055259">
    <property type="entry name" value="YkvP/CgeB_Glyco_trans-like"/>
</dbReference>
<protein>
    <submittedName>
        <fullName evidence="3">Glycosyltransferase</fullName>
    </submittedName>
</protein>
<evidence type="ECO:0000259" key="1">
    <source>
        <dbReference type="Pfam" id="PF00535"/>
    </source>
</evidence>
<keyword evidence="3" id="KW-0808">Transferase</keyword>
<dbReference type="KEGG" id="aef:GEV26_14245"/>
<dbReference type="Proteomes" id="UP000392064">
    <property type="component" value="Chromosome"/>
</dbReference>
<proteinExistence type="predicted"/>
<feature type="domain" description="Glycosyltransferase 2-like" evidence="1">
    <location>
        <begin position="552"/>
        <end position="662"/>
    </location>
</feature>
<dbReference type="RefSeq" id="WP_153654097.1">
    <property type="nucleotide sequence ID" value="NZ_CP045737.1"/>
</dbReference>
<evidence type="ECO:0000313" key="4">
    <source>
        <dbReference type="Proteomes" id="UP000392064"/>
    </source>
</evidence>
<accession>A0A5Q2MKX3</accession>
<dbReference type="Pfam" id="PF13524">
    <property type="entry name" value="Glyco_trans_1_2"/>
    <property type="match status" value="1"/>
</dbReference>
<evidence type="ECO:0000259" key="2">
    <source>
        <dbReference type="Pfam" id="PF13524"/>
    </source>
</evidence>
<dbReference type="Pfam" id="PF00535">
    <property type="entry name" value="Glycos_transf_2"/>
    <property type="match status" value="1"/>
</dbReference>
<dbReference type="SUPFAM" id="SSF53448">
    <property type="entry name" value="Nucleotide-diphospho-sugar transferases"/>
    <property type="match status" value="1"/>
</dbReference>
<dbReference type="PANTHER" id="PTHR43179">
    <property type="entry name" value="RHAMNOSYLTRANSFERASE WBBL"/>
    <property type="match status" value="1"/>
</dbReference>
<keyword evidence="4" id="KW-1185">Reference proteome</keyword>
<dbReference type="PANTHER" id="PTHR43179:SF7">
    <property type="entry name" value="RHAMNOSYLTRANSFERASE WBBL"/>
    <property type="match status" value="1"/>
</dbReference>
<gene>
    <name evidence="3" type="ORF">GEV26_14245</name>
</gene>
<sequence length="1154" mass="125497">MVRRVERSAPSELQPLVDSRLVDPWYYSLQTGRSMDAHEAARHYLDVGAAEGLLPNPLTDVEATGLAPDAVAAAVRDGSARLFPVRPLLDDVALVADAVGAADHPGGPVGFYLEHAHAGAPVPQLGTRSWRRFVAHRQQQGDALRRIVKSGLFDRDYYELQAGRTFLSGTAAVWHFLEIGESAGLTPQPLYDRLWYRGSANAHMPLKFASFLRTGQVRGAAGPHFDGTTYLERRPEAADHVGGPLGHFLEHADESTPTVPAPASGIEPTELGALVATMRRVAADLGEQERIARRPSTTYARWWLDAAVPEAGDPTVPVAIVSDAREWTKWRPKNVDTVLRQEHPRWTLRVAVDAGQPVPLSLAELHEGGRVVLVETTSTSWAERVHDVLSTADEPWACFWQPQEAWSPHHLSGLLSGVADGVGAHAATVDSGTGEAKDTGPLWRAELPARDTLLWDQPRGLAGMLFPTEQLRAGDGAFRAEAEDQYGWDHLLRSDLPSTFVPFVAVRGSDLGALPLTPGLRSTHEHVIRAEHILDWPLIEQQVAERVPGRVSMLIPAFRDRLLVRAAVEHVLAHSPADIEVVVVDNGSDRDLTSVFAGTFAGDPRVRIRRLPRNTNFGTASNVAFAESTGEVVVFLNNDTEVQAGWLPPLVEALEGPDVLGAQPLLLYGDGTVQSAGTVFNGPDSIPGHLLAAHPVEDVKPEIDLRFPAVTAACMAVRADVLAPSRGFDPVFANGMEDVDLCLRLAEERGGSFVTVPASQVVHLESKSPGRFARVESNRLRLLDRWHGRLPTPDTSQWEQAGFEVLRLAVDAGLPQTGRRTAVKPVLRRRATVVESGPAAGLPRLRWAIKNPATWGPLGDVWGDTFFAGDLAHALRHWGQEVVVDRRPAFQRPGSDDHDDVTLLLRGRVPCAPLQGATNVVWVISHPDEVPVEELAHGYDLVYAAGVPWAEHMSATAGVEVRPLLQATNPDRFRPSVGAADVGGALFVGNTRGHMRQIVGDAIEAGLDLRLYGRGWEAFIDESHVAATYLDNVNLAPAYRAAHVVLNDHWEDMARNGFLSNRLFDAAASGARIVSDRVPGLEEIFGPSVQTYDSLEDLSDLASADLHRWPSQDELDANAVAIASRHSFVERARVLLADVLDVRGVAHSLHELAR</sequence>
<dbReference type="Gene3D" id="3.90.550.10">
    <property type="entry name" value="Spore Coat Polysaccharide Biosynthesis Protein SpsA, Chain A"/>
    <property type="match status" value="1"/>
</dbReference>